<proteinExistence type="predicted"/>
<dbReference type="InParanoid" id="A0A1Y2PHC0"/>
<dbReference type="RefSeq" id="WP_086028982.1">
    <property type="nucleotide sequence ID" value="NZ_LAPZ01000001.1"/>
</dbReference>
<dbReference type="Proteomes" id="UP000194221">
    <property type="component" value="Unassembled WGS sequence"/>
</dbReference>
<gene>
    <name evidence="1" type="ORF">WH52_00590</name>
</gene>
<dbReference type="Pfam" id="PF02566">
    <property type="entry name" value="OsmC"/>
    <property type="match status" value="1"/>
</dbReference>
<dbReference type="PANTHER" id="PTHR42830">
    <property type="entry name" value="OSMOTICALLY INDUCIBLE FAMILY PROTEIN"/>
    <property type="match status" value="1"/>
</dbReference>
<accession>A0A1Y2PHC0</accession>
<dbReference type="InterPro" id="IPR015946">
    <property type="entry name" value="KH_dom-like_a/b"/>
</dbReference>
<comment type="caution">
    <text evidence="1">The sequence shown here is derived from an EMBL/GenBank/DDBJ whole genome shotgun (WGS) entry which is preliminary data.</text>
</comment>
<reference evidence="1 2" key="1">
    <citation type="submission" date="2015-03" db="EMBL/GenBank/DDBJ databases">
        <title>Genome sequence of Tenacibaculum sp. S2-2, isolated from intestinal microbiota of sea cucumber, Apostichopus japonicas.</title>
        <authorList>
            <person name="Shao Z."/>
            <person name="Wang L."/>
            <person name="Li X."/>
        </authorList>
    </citation>
    <scope>NUCLEOTIDE SEQUENCE [LARGE SCALE GENOMIC DNA]</scope>
    <source>
        <strain evidence="1 2">S2-2</strain>
    </source>
</reference>
<dbReference type="PANTHER" id="PTHR42830:SF2">
    <property type="entry name" value="OSMC_OHR FAMILY PROTEIN"/>
    <property type="match status" value="1"/>
</dbReference>
<dbReference type="InterPro" id="IPR036102">
    <property type="entry name" value="OsmC/Ohrsf"/>
</dbReference>
<evidence type="ECO:0000313" key="2">
    <source>
        <dbReference type="Proteomes" id="UP000194221"/>
    </source>
</evidence>
<name>A0A1Y2PHC0_9FLAO</name>
<organism evidence="1 2">
    <name type="scientific">Tenacibaculum holothuriorum</name>
    <dbReference type="NCBI Taxonomy" id="1635173"/>
    <lineage>
        <taxon>Bacteria</taxon>
        <taxon>Pseudomonadati</taxon>
        <taxon>Bacteroidota</taxon>
        <taxon>Flavobacteriia</taxon>
        <taxon>Flavobacteriales</taxon>
        <taxon>Flavobacteriaceae</taxon>
        <taxon>Tenacibaculum</taxon>
    </lineage>
</organism>
<dbReference type="InterPro" id="IPR052707">
    <property type="entry name" value="OsmC_Ohr_Peroxiredoxin"/>
</dbReference>
<dbReference type="Gene3D" id="3.30.300.20">
    <property type="match status" value="1"/>
</dbReference>
<dbReference type="InterPro" id="IPR003718">
    <property type="entry name" value="OsmC/Ohr_fam"/>
</dbReference>
<dbReference type="OrthoDB" id="9795405at2"/>
<dbReference type="STRING" id="1635173.WH52_00590"/>
<protein>
    <submittedName>
        <fullName evidence="1">Peroxiredoxin</fullName>
    </submittedName>
</protein>
<evidence type="ECO:0000313" key="1">
    <source>
        <dbReference type="EMBL" id="OSY89187.1"/>
    </source>
</evidence>
<dbReference type="AlphaFoldDB" id="A0A1Y2PHC0"/>
<dbReference type="EMBL" id="LAPZ01000001">
    <property type="protein sequence ID" value="OSY89187.1"/>
    <property type="molecule type" value="Genomic_DNA"/>
</dbReference>
<dbReference type="SUPFAM" id="SSF82784">
    <property type="entry name" value="OsmC-like"/>
    <property type="match status" value="1"/>
</dbReference>
<sequence length="155" mass="17631">MKQHHYKATIEWTGNLGNDTSKYDVYSRNHTIKTENKAIIEASSDPAFLGDNTRYNPEELLLPSLSSCHMLWYLHLCTVNKINVVSYLDKPEGVMNEDKNGSGKFSSVTLNPEILIRKTENIEKAIELHKKANEMCFIANSCNFTITHKPIVTTK</sequence>
<keyword evidence="2" id="KW-1185">Reference proteome</keyword>